<protein>
    <submittedName>
        <fullName evidence="2">Uncharacterized protein</fullName>
    </submittedName>
</protein>
<dbReference type="AlphaFoldDB" id="A0A8X8A923"/>
<accession>A0A8X8A923</accession>
<dbReference type="EMBL" id="JAAWWB010000005">
    <property type="protein sequence ID" value="KAG6782162.1"/>
    <property type="molecule type" value="Genomic_DNA"/>
</dbReference>
<comment type="caution">
    <text evidence="2">The sequence shown here is derived from an EMBL/GenBank/DDBJ whole genome shotgun (WGS) entry which is preliminary data.</text>
</comment>
<feature type="region of interest" description="Disordered" evidence="1">
    <location>
        <begin position="127"/>
        <end position="147"/>
    </location>
</feature>
<feature type="compositionally biased region" description="Basic and acidic residues" evidence="1">
    <location>
        <begin position="137"/>
        <end position="147"/>
    </location>
</feature>
<evidence type="ECO:0000313" key="2">
    <source>
        <dbReference type="EMBL" id="KAG6782162.1"/>
    </source>
</evidence>
<dbReference type="Proteomes" id="UP000886885">
    <property type="component" value="Chromosome 3A"/>
</dbReference>
<evidence type="ECO:0000313" key="3">
    <source>
        <dbReference type="Proteomes" id="UP000886885"/>
    </source>
</evidence>
<keyword evidence="3" id="KW-1185">Reference proteome</keyword>
<reference evidence="2" key="1">
    <citation type="journal article" date="2020" name="bioRxiv">
        <title>Hybrid origin of Populus tomentosa Carr. identified through genome sequencing and phylogenomic analysis.</title>
        <authorList>
            <person name="An X."/>
            <person name="Gao K."/>
            <person name="Chen Z."/>
            <person name="Li J."/>
            <person name="Yang X."/>
            <person name="Yang X."/>
            <person name="Zhou J."/>
            <person name="Guo T."/>
            <person name="Zhao T."/>
            <person name="Huang S."/>
            <person name="Miao D."/>
            <person name="Khan W.U."/>
            <person name="Rao P."/>
            <person name="Ye M."/>
            <person name="Lei B."/>
            <person name="Liao W."/>
            <person name="Wang J."/>
            <person name="Ji L."/>
            <person name="Li Y."/>
            <person name="Guo B."/>
            <person name="Mustafa N.S."/>
            <person name="Li S."/>
            <person name="Yun Q."/>
            <person name="Keller S.R."/>
            <person name="Mao J."/>
            <person name="Zhang R."/>
            <person name="Strauss S.H."/>
        </authorList>
    </citation>
    <scope>NUCLEOTIDE SEQUENCE</scope>
    <source>
        <strain evidence="2">GM15</strain>
        <tissue evidence="2">Leaf</tissue>
    </source>
</reference>
<dbReference type="OrthoDB" id="118154at2759"/>
<gene>
    <name evidence="2" type="ORF">POTOM_011553</name>
</gene>
<name>A0A8X8A923_POPTO</name>
<proteinExistence type="predicted"/>
<evidence type="ECO:0000256" key="1">
    <source>
        <dbReference type="SAM" id="MobiDB-lite"/>
    </source>
</evidence>
<sequence>MVNMVIRNLKDRIERKKHDVGIDSLQNKVDLGGNNVRRRERYVSPIVDDDFNKMGDENYNNASLGHEDQFGHPRNHKYRFDQQALRLIKYAVAKTGGEFRKEMQRRASVNNNKPAAPAENLHKRMQGFGNTSFEMPSEDRKSFAGEE</sequence>
<organism evidence="2 3">
    <name type="scientific">Populus tomentosa</name>
    <name type="common">Chinese white poplar</name>
    <dbReference type="NCBI Taxonomy" id="118781"/>
    <lineage>
        <taxon>Eukaryota</taxon>
        <taxon>Viridiplantae</taxon>
        <taxon>Streptophyta</taxon>
        <taxon>Embryophyta</taxon>
        <taxon>Tracheophyta</taxon>
        <taxon>Spermatophyta</taxon>
        <taxon>Magnoliopsida</taxon>
        <taxon>eudicotyledons</taxon>
        <taxon>Gunneridae</taxon>
        <taxon>Pentapetalae</taxon>
        <taxon>rosids</taxon>
        <taxon>fabids</taxon>
        <taxon>Malpighiales</taxon>
        <taxon>Salicaceae</taxon>
        <taxon>Saliceae</taxon>
        <taxon>Populus</taxon>
    </lineage>
</organism>